<gene>
    <name evidence="1" type="ORF">BCM40_03445</name>
</gene>
<dbReference type="KEGG" id="pdg:BCM40_03445"/>
<sequence>MKKKLLWILVAGVLAVGIGTLLVMGKMAQVFFEHAEDSQKEDQKAQTFIEEKYGMEAIIVSITDANFNEGQSYEMAFKEQQDIVFTVTVDTEDYATIYRDDYKILFAEHQAEQQVEELLPQIEERGFTKPLSGLLVQSTSQNIKTGQAVRWLTLETETSYDNIEKSEIESIIAVLNLLKNQDIDVQKIRFYNRWDQSKVDIDLREIADVQSDKEIEAYIRGQ</sequence>
<evidence type="ECO:0000313" key="1">
    <source>
        <dbReference type="EMBL" id="ANU22464.1"/>
    </source>
</evidence>
<protein>
    <submittedName>
        <fullName evidence="1">Uncharacterized protein</fullName>
    </submittedName>
</protein>
<accession>A0A1C7EES5</accession>
<evidence type="ECO:0000313" key="2">
    <source>
        <dbReference type="Proteomes" id="UP000092495"/>
    </source>
</evidence>
<reference evidence="1" key="1">
    <citation type="submission" date="2016-10" db="EMBL/GenBank/DDBJ databases">
        <authorList>
            <person name="See-Too W.S."/>
        </authorList>
    </citation>
    <scope>NUCLEOTIDE SEQUENCE</scope>
    <source>
        <strain evidence="1">DSM 22276</strain>
    </source>
</reference>
<dbReference type="AlphaFoldDB" id="A0A1C7EES5"/>
<name>A0A1C7EES5_9BACL</name>
<dbReference type="Proteomes" id="UP000092495">
    <property type="component" value="Chromosome"/>
</dbReference>
<dbReference type="EMBL" id="CP016543">
    <property type="protein sequence ID" value="ANU22464.1"/>
    <property type="molecule type" value="Genomic_DNA"/>
</dbReference>
<proteinExistence type="predicted"/>
<keyword evidence="2" id="KW-1185">Reference proteome</keyword>
<dbReference type="RefSeq" id="WP_065525571.1">
    <property type="nucleotide sequence ID" value="NZ_CP016543.2"/>
</dbReference>
<dbReference type="STRING" id="414778.BCM40_03445"/>
<dbReference type="OrthoDB" id="2426739at2"/>
<organism evidence="1 2">
    <name type="scientific">Planococcus donghaensis</name>
    <dbReference type="NCBI Taxonomy" id="414778"/>
    <lineage>
        <taxon>Bacteria</taxon>
        <taxon>Bacillati</taxon>
        <taxon>Bacillota</taxon>
        <taxon>Bacilli</taxon>
        <taxon>Bacillales</taxon>
        <taxon>Caryophanaceae</taxon>
        <taxon>Planococcus</taxon>
    </lineage>
</organism>